<dbReference type="Pfam" id="PF00271">
    <property type="entry name" value="Helicase_C"/>
    <property type="match status" value="1"/>
</dbReference>
<dbReference type="GO" id="GO:0005634">
    <property type="term" value="C:nucleus"/>
    <property type="evidence" value="ECO:0007669"/>
    <property type="project" value="TreeGrafter"/>
</dbReference>
<name>A0A9P0QMM9_9ASCO</name>
<dbReference type="InterPro" id="IPR018973">
    <property type="entry name" value="MZB"/>
</dbReference>
<dbReference type="InterPro" id="IPR027417">
    <property type="entry name" value="P-loop_NTPase"/>
</dbReference>
<dbReference type="Gene3D" id="3.40.50.300">
    <property type="entry name" value="P-loop containing nucleotide triphosphate hydrolases"/>
    <property type="match status" value="2"/>
</dbReference>
<dbReference type="Pfam" id="PF22982">
    <property type="entry name" value="WHD_HRQ1"/>
    <property type="match status" value="1"/>
</dbReference>
<dbReference type="Proteomes" id="UP000837801">
    <property type="component" value="Unassembled WGS sequence"/>
</dbReference>
<keyword evidence="6" id="KW-0378">Hydrolase</keyword>
<proteinExistence type="predicted"/>
<dbReference type="InterPro" id="IPR001650">
    <property type="entry name" value="Helicase_C-like"/>
</dbReference>
<evidence type="ECO:0000313" key="7">
    <source>
        <dbReference type="Proteomes" id="UP000837801"/>
    </source>
</evidence>
<organism evidence="6 7">
    <name type="scientific">[Candida] railenensis</name>
    <dbReference type="NCBI Taxonomy" id="45579"/>
    <lineage>
        <taxon>Eukaryota</taxon>
        <taxon>Fungi</taxon>
        <taxon>Dikarya</taxon>
        <taxon>Ascomycota</taxon>
        <taxon>Saccharomycotina</taxon>
        <taxon>Pichiomycetes</taxon>
        <taxon>Debaryomycetaceae</taxon>
        <taxon>Kurtzmaniella</taxon>
    </lineage>
</organism>
<reference evidence="6" key="1">
    <citation type="submission" date="2022-03" db="EMBL/GenBank/DDBJ databases">
        <authorList>
            <person name="Legras J.-L."/>
            <person name="Devillers H."/>
            <person name="Grondin C."/>
        </authorList>
    </citation>
    <scope>NUCLEOTIDE SEQUENCE</scope>
    <source>
        <strain evidence="6">CLIB 1423</strain>
    </source>
</reference>
<dbReference type="InterPro" id="IPR055227">
    <property type="entry name" value="HRQ1_WHD"/>
</dbReference>
<feature type="domain" description="Helicase ATP-binding" evidence="4">
    <location>
        <begin position="335"/>
        <end position="545"/>
    </location>
</feature>
<sequence length="1256" mass="143016">MSTPSERPADKITSSYLFKIFNQINTHLTFLSSHSRSTIPTFELLQKLNPSITVLDLTIIKEILPNDDVTFTYVDENQVLTSLKEKVKHSWNSGYKQTMSETVDDSYEHVATHDANHHNNANKRPSQLLIFDFKDVKTHGIGAAMLPRRKKAKKNEDREQVVNNEFFLSCKELSMQNLTQKQLLAIIVSRNKKFKDCFSNFLERHSHLPDSIDFLVESCKKKIPIEQVFEDPIDLLSTDVSYELPSSSAKPTVDQMVEVLKLEPFYKDQIIHEKLLTEARDPTFGKFPEFDSKVETEDENHSTLLHPDLIDALKKYKNISIERGLYIHQVKAIKSLFESQTNHVIVSTATSSGKSLIYQIPILNRILWDITESDGSGKGLTSRKTTAFFIFPTKALAQDQKRHLQELIDHLEINIRRRIIVDTYDGDTPNNERRQIRKYADIIFTNPDTIHASILPNHSRVSDSGWTEFLTSLKFVVIDEIHVYKGTFGVHVSYVMRRMNRLVHILKQQEEQKIKEKLQYISCSATILNPVDHFRIICGLSTRHDKTIHVSEDGSPCGDKMLLMWNPPALMNKQGMIEQRRSLNENKDLTVNSSSIVNPFVPRENIVPESARVLIHLLTHFPSIKIIVFCPIRKVCEYLMREIRLLLTSNFNKNAPFPVSGHDVMSYRGGYSKSDRRLIESRMFEGKLRAIIATNALELGIDLAELDVVISCGFPRSKSNLHQQIGRAGRSAKSNSLALYVCGSTPVDDYYKKNPGELHNRDSYEDLCVAGLIDSDSKMLIMEMHLQCAAFEFPIDLLKDIDWFVPNTSLGSNQSNQFVKSCRDKLYKDDRGKYRTHPSFLPWPADHVSIRAVEETNYAVVDTTNGKNVVIEEVEASRTSFTLYEGAIFLHQGLPYLVKEFDSRNHFAKVERVNVEWLTQQRDFTDVDPIEIEFVKCLSPPDSLQTKDSNSSNDTPVFYGKIEIVTVVFGYFKVNRRAEILEAVEVKNPPMRMVSKGFWLDIPTKAIELVLEKKLNPAAGIHAAQHALMNILPLFISGGATTNPNVRFNSSIGEAELKTECKAPEKEFAQRQSKRKRPPRLIFHDSKGGQQGTGVSAKTFEHIDEILYATYIRVRDCECDWGCPLCVAAGFCKEMMLVMSKPAAEIFLGALIGISLETLDEQVRDGPEENLPEIKIETISNPVSVKFSPNVQVVESKIGRNGSHVKVEQEIIDNANHSDVVIIKDEVENEIKVEIKEEIKEEIKAKIKEEVKEEIY</sequence>
<dbReference type="GO" id="GO:0036297">
    <property type="term" value="P:interstrand cross-link repair"/>
    <property type="evidence" value="ECO:0007669"/>
    <property type="project" value="TreeGrafter"/>
</dbReference>
<dbReference type="EMBL" id="CAKXYY010000003">
    <property type="protein sequence ID" value="CAH2351508.1"/>
    <property type="molecule type" value="Genomic_DNA"/>
</dbReference>
<feature type="domain" description="Helicase C-terminal" evidence="5">
    <location>
        <begin position="613"/>
        <end position="780"/>
    </location>
</feature>
<dbReference type="PROSITE" id="PS51194">
    <property type="entry name" value="HELICASE_CTER"/>
    <property type="match status" value="1"/>
</dbReference>
<dbReference type="AlphaFoldDB" id="A0A9P0QMM9"/>
<evidence type="ECO:0000256" key="1">
    <source>
        <dbReference type="ARBA" id="ARBA00022741"/>
    </source>
</evidence>
<keyword evidence="2" id="KW-0067">ATP-binding</keyword>
<feature type="region of interest" description="Disordered" evidence="3">
    <location>
        <begin position="1066"/>
        <end position="1094"/>
    </location>
</feature>
<dbReference type="InterPro" id="IPR011545">
    <property type="entry name" value="DEAD/DEAH_box_helicase_dom"/>
</dbReference>
<dbReference type="PANTHER" id="PTHR47957">
    <property type="entry name" value="ATP-DEPENDENT HELICASE HRQ1"/>
    <property type="match status" value="1"/>
</dbReference>
<evidence type="ECO:0000259" key="4">
    <source>
        <dbReference type="PROSITE" id="PS51192"/>
    </source>
</evidence>
<dbReference type="GO" id="GO:0043138">
    <property type="term" value="F:3'-5' DNA helicase activity"/>
    <property type="evidence" value="ECO:0007669"/>
    <property type="project" value="TreeGrafter"/>
</dbReference>
<dbReference type="CDD" id="cd17923">
    <property type="entry name" value="DEXHc_Hrq1-like"/>
    <property type="match status" value="1"/>
</dbReference>
<keyword evidence="1" id="KW-0547">Nucleotide-binding</keyword>
<accession>A0A9P0QMM9</accession>
<evidence type="ECO:0000313" key="6">
    <source>
        <dbReference type="EMBL" id="CAH2351508.1"/>
    </source>
</evidence>
<dbReference type="OrthoDB" id="18781at2759"/>
<dbReference type="InterPro" id="IPR014001">
    <property type="entry name" value="Helicase_ATP-bd"/>
</dbReference>
<dbReference type="SMART" id="SM00490">
    <property type="entry name" value="HELICc"/>
    <property type="match status" value="1"/>
</dbReference>
<keyword evidence="7" id="KW-1185">Reference proteome</keyword>
<protein>
    <submittedName>
        <fullName evidence="6">ATP-dependent helicase Hrq1p</fullName>
    </submittedName>
</protein>
<keyword evidence="6" id="KW-0347">Helicase</keyword>
<dbReference type="SMART" id="SM00487">
    <property type="entry name" value="DEXDc"/>
    <property type="match status" value="1"/>
</dbReference>
<dbReference type="SUPFAM" id="SSF52540">
    <property type="entry name" value="P-loop containing nucleoside triphosphate hydrolases"/>
    <property type="match status" value="1"/>
</dbReference>
<dbReference type="GO" id="GO:0005524">
    <property type="term" value="F:ATP binding"/>
    <property type="evidence" value="ECO:0007669"/>
    <property type="project" value="UniProtKB-KW"/>
</dbReference>
<gene>
    <name evidence="6" type="ORF">CLIB1423_03S07888</name>
</gene>
<dbReference type="GO" id="GO:0006289">
    <property type="term" value="P:nucleotide-excision repair"/>
    <property type="evidence" value="ECO:0007669"/>
    <property type="project" value="TreeGrafter"/>
</dbReference>
<dbReference type="PANTHER" id="PTHR47957:SF3">
    <property type="entry name" value="ATP-DEPENDENT HELICASE HRQ1"/>
    <property type="match status" value="1"/>
</dbReference>
<dbReference type="Pfam" id="PF00270">
    <property type="entry name" value="DEAD"/>
    <property type="match status" value="1"/>
</dbReference>
<comment type="caution">
    <text evidence="6">The sequence shown here is derived from an EMBL/GenBank/DDBJ whole genome shotgun (WGS) entry which is preliminary data.</text>
</comment>
<evidence type="ECO:0000259" key="5">
    <source>
        <dbReference type="PROSITE" id="PS51194"/>
    </source>
</evidence>
<evidence type="ECO:0000256" key="2">
    <source>
        <dbReference type="ARBA" id="ARBA00022840"/>
    </source>
</evidence>
<dbReference type="GO" id="GO:0003676">
    <property type="term" value="F:nucleic acid binding"/>
    <property type="evidence" value="ECO:0007669"/>
    <property type="project" value="InterPro"/>
</dbReference>
<dbReference type="Pfam" id="PF09369">
    <property type="entry name" value="MZB"/>
    <property type="match status" value="1"/>
</dbReference>
<dbReference type="CDD" id="cd18797">
    <property type="entry name" value="SF2_C_Hrq"/>
    <property type="match status" value="1"/>
</dbReference>
<dbReference type="PROSITE" id="PS51192">
    <property type="entry name" value="HELICASE_ATP_BIND_1"/>
    <property type="match status" value="1"/>
</dbReference>
<evidence type="ECO:0000256" key="3">
    <source>
        <dbReference type="SAM" id="MobiDB-lite"/>
    </source>
</evidence>